<name>A0A6J7J1Y3_9ZZZZ</name>
<reference evidence="1" key="1">
    <citation type="submission" date="2020-05" db="EMBL/GenBank/DDBJ databases">
        <authorList>
            <person name="Chiriac C."/>
            <person name="Salcher M."/>
            <person name="Ghai R."/>
            <person name="Kavagutti S V."/>
        </authorList>
    </citation>
    <scope>NUCLEOTIDE SEQUENCE</scope>
</reference>
<evidence type="ECO:0000313" key="1">
    <source>
        <dbReference type="EMBL" id="CAB4936627.1"/>
    </source>
</evidence>
<proteinExistence type="predicted"/>
<organism evidence="1">
    <name type="scientific">freshwater metagenome</name>
    <dbReference type="NCBI Taxonomy" id="449393"/>
    <lineage>
        <taxon>unclassified sequences</taxon>
        <taxon>metagenomes</taxon>
        <taxon>ecological metagenomes</taxon>
    </lineage>
</organism>
<sequence length="54" mass="5337">MRPTAAAESRMPAALQAVVTVGAASSLRIRCTTGGAVGNASDLQLAAIPVGEID</sequence>
<dbReference type="EMBL" id="CAFBMK010000205">
    <property type="protein sequence ID" value="CAB4936627.1"/>
    <property type="molecule type" value="Genomic_DNA"/>
</dbReference>
<accession>A0A6J7J1Y3</accession>
<dbReference type="AlphaFoldDB" id="A0A6J7J1Y3"/>
<protein>
    <submittedName>
        <fullName evidence="1">Unannotated protein</fullName>
    </submittedName>
</protein>
<gene>
    <name evidence="1" type="ORF">UFOPK3564_02679</name>
</gene>